<sequence>MKLPIKQIATVINLLALSTQLQAAAASLPTDLAHVAAPGSTVLAVLENMEYLRGFKGTDFSFDSEVITLEDEKIVGKHQLDVKISEQGYALIEVLYPKTEQGRRTLIRDKDLWLYLPGSSNVVRIAPLQRVFGSASIADVLNTSYLNGYTVATSQQTADGKQLDVSLVSNNTKATFAKIELKYDLEHDRPIETRHFTVSGRLLKTIQYKSFIDHQGKAKLEKIAIYDSLRKNSAVWIRMSDYQISSYPETTFSKSGLRKN</sequence>
<dbReference type="Pfam" id="PF17131">
    <property type="entry name" value="LolA_like"/>
    <property type="match status" value="1"/>
</dbReference>
<dbReference type="RefSeq" id="WP_205311856.1">
    <property type="nucleotide sequence ID" value="NZ_JAERPS020000006.1"/>
</dbReference>
<keyword evidence="1" id="KW-0732">Signal</keyword>
<feature type="chain" id="PRO_5047409572" evidence="1">
    <location>
        <begin position="24"/>
        <end position="260"/>
    </location>
</feature>
<dbReference type="Gene3D" id="2.50.20.10">
    <property type="entry name" value="Lipoprotein localisation LolA/LolB/LppX"/>
    <property type="match status" value="1"/>
</dbReference>
<organism evidence="3 4">
    <name type="scientific">Rheinheimera maricola</name>
    <dbReference type="NCBI Taxonomy" id="2793282"/>
    <lineage>
        <taxon>Bacteria</taxon>
        <taxon>Pseudomonadati</taxon>
        <taxon>Pseudomonadota</taxon>
        <taxon>Gammaproteobacteria</taxon>
        <taxon>Chromatiales</taxon>
        <taxon>Chromatiaceae</taxon>
        <taxon>Rheinheimera</taxon>
    </lineage>
</organism>
<comment type="caution">
    <text evidence="3">The sequence shown here is derived from an EMBL/GenBank/DDBJ whole genome shotgun (WGS) entry which is preliminary data.</text>
</comment>
<evidence type="ECO:0000256" key="1">
    <source>
        <dbReference type="SAM" id="SignalP"/>
    </source>
</evidence>
<evidence type="ECO:0000259" key="2">
    <source>
        <dbReference type="Pfam" id="PF17131"/>
    </source>
</evidence>
<keyword evidence="4" id="KW-1185">Reference proteome</keyword>
<feature type="domain" description="Uncharacterized protein TP-0789" evidence="2">
    <location>
        <begin position="89"/>
        <end position="258"/>
    </location>
</feature>
<dbReference type="InterPro" id="IPR033399">
    <property type="entry name" value="TP_0789-like"/>
</dbReference>
<dbReference type="Proteomes" id="UP000663814">
    <property type="component" value="Unassembled WGS sequence"/>
</dbReference>
<gene>
    <name evidence="3" type="ORF">I4W93_016310</name>
</gene>
<keyword evidence="3" id="KW-0449">Lipoprotein</keyword>
<dbReference type="CDD" id="cd16329">
    <property type="entry name" value="LolA_like"/>
    <property type="match status" value="1"/>
</dbReference>
<evidence type="ECO:0000313" key="3">
    <source>
        <dbReference type="EMBL" id="MBZ9613154.1"/>
    </source>
</evidence>
<protein>
    <submittedName>
        <fullName evidence="3">Outer membrane lipoprotein-sorting protein</fullName>
    </submittedName>
</protein>
<evidence type="ECO:0000313" key="4">
    <source>
        <dbReference type="Proteomes" id="UP000663814"/>
    </source>
</evidence>
<dbReference type="EMBL" id="JAERPS020000006">
    <property type="protein sequence ID" value="MBZ9613154.1"/>
    <property type="molecule type" value="Genomic_DNA"/>
</dbReference>
<accession>A0ABS7XDB5</accession>
<name>A0ABS7XDB5_9GAMM</name>
<reference evidence="3 4" key="1">
    <citation type="submission" date="2021-08" db="EMBL/GenBank/DDBJ databases">
        <title>Rheinheimera aquimaris sp. nov., isolated from seawater of the East Sea in Korea.</title>
        <authorList>
            <person name="Kim K.H."/>
            <person name="Wenting R."/>
            <person name="Kim K.R."/>
            <person name="Jeon C.O."/>
        </authorList>
    </citation>
    <scope>NUCLEOTIDE SEQUENCE [LARGE SCALE GENOMIC DNA]</scope>
    <source>
        <strain evidence="3 4">MA-13</strain>
    </source>
</reference>
<proteinExistence type="predicted"/>
<feature type="signal peptide" evidence="1">
    <location>
        <begin position="1"/>
        <end position="23"/>
    </location>
</feature>